<feature type="region of interest" description="Disordered" evidence="1">
    <location>
        <begin position="1"/>
        <end position="26"/>
    </location>
</feature>
<sequence>MAVSSTTAGAAASASPATRRRHGRFRYSRRVHGGLLEHSRRRICGLLGTGRQRTAVSSATSRRRHGHLHAACYLGPTAGGDTALATPWRRQALPGQAAERHGVSSATAGGDAVPRSISQAATRRPRVFMQAANA</sequence>
<name>A0A8X6MU65_NEPPI</name>
<accession>A0A8X6MU65</accession>
<evidence type="ECO:0000313" key="2">
    <source>
        <dbReference type="EMBL" id="GFS78310.1"/>
    </source>
</evidence>
<dbReference type="EMBL" id="BMAW01097174">
    <property type="protein sequence ID" value="GFS78310.1"/>
    <property type="molecule type" value="Genomic_DNA"/>
</dbReference>
<proteinExistence type="predicted"/>
<evidence type="ECO:0000256" key="1">
    <source>
        <dbReference type="SAM" id="MobiDB-lite"/>
    </source>
</evidence>
<keyword evidence="3" id="KW-1185">Reference proteome</keyword>
<comment type="caution">
    <text evidence="2">The sequence shown here is derived from an EMBL/GenBank/DDBJ whole genome shotgun (WGS) entry which is preliminary data.</text>
</comment>
<evidence type="ECO:0000313" key="3">
    <source>
        <dbReference type="Proteomes" id="UP000887013"/>
    </source>
</evidence>
<gene>
    <name evidence="2" type="ORF">NPIL_299591</name>
</gene>
<dbReference type="AlphaFoldDB" id="A0A8X6MU65"/>
<feature type="compositionally biased region" description="Low complexity" evidence="1">
    <location>
        <begin position="1"/>
        <end position="17"/>
    </location>
</feature>
<dbReference type="Proteomes" id="UP000887013">
    <property type="component" value="Unassembled WGS sequence"/>
</dbReference>
<protein>
    <submittedName>
        <fullName evidence="2">Uncharacterized protein</fullName>
    </submittedName>
</protein>
<feature type="region of interest" description="Disordered" evidence="1">
    <location>
        <begin position="95"/>
        <end position="114"/>
    </location>
</feature>
<organism evidence="2 3">
    <name type="scientific">Nephila pilipes</name>
    <name type="common">Giant wood spider</name>
    <name type="synonym">Nephila maculata</name>
    <dbReference type="NCBI Taxonomy" id="299642"/>
    <lineage>
        <taxon>Eukaryota</taxon>
        <taxon>Metazoa</taxon>
        <taxon>Ecdysozoa</taxon>
        <taxon>Arthropoda</taxon>
        <taxon>Chelicerata</taxon>
        <taxon>Arachnida</taxon>
        <taxon>Araneae</taxon>
        <taxon>Araneomorphae</taxon>
        <taxon>Entelegynae</taxon>
        <taxon>Araneoidea</taxon>
        <taxon>Nephilidae</taxon>
        <taxon>Nephila</taxon>
    </lineage>
</organism>
<reference evidence="2" key="1">
    <citation type="submission" date="2020-08" db="EMBL/GenBank/DDBJ databases">
        <title>Multicomponent nature underlies the extraordinary mechanical properties of spider dragline silk.</title>
        <authorList>
            <person name="Kono N."/>
            <person name="Nakamura H."/>
            <person name="Mori M."/>
            <person name="Yoshida Y."/>
            <person name="Ohtoshi R."/>
            <person name="Malay A.D."/>
            <person name="Moran D.A.P."/>
            <person name="Tomita M."/>
            <person name="Numata K."/>
            <person name="Arakawa K."/>
        </authorList>
    </citation>
    <scope>NUCLEOTIDE SEQUENCE</scope>
</reference>